<feature type="signal peptide" evidence="9">
    <location>
        <begin position="1"/>
        <end position="17"/>
    </location>
</feature>
<dbReference type="Pfam" id="PF04548">
    <property type="entry name" value="AIG1"/>
    <property type="match status" value="1"/>
</dbReference>
<keyword evidence="2" id="KW-0479">Metal-binding</keyword>
<dbReference type="PANTHER" id="PTHR10903:SF184">
    <property type="entry name" value="GTP-BINDING PROTEIN A"/>
    <property type="match status" value="1"/>
</dbReference>
<dbReference type="PROSITE" id="PS01358">
    <property type="entry name" value="ZF_RANBP2_1"/>
    <property type="match status" value="1"/>
</dbReference>
<dbReference type="InterPro" id="IPR027417">
    <property type="entry name" value="P-loop_NTPase"/>
</dbReference>
<evidence type="ECO:0000256" key="8">
    <source>
        <dbReference type="SAM" id="MobiDB-lite"/>
    </source>
</evidence>
<comment type="similarity">
    <text evidence="1">Belongs to the TRAFAC class TrmE-Era-EngA-EngB-Septin-like GTPase superfamily. AIG1/Toc34/Toc159-like paraseptin GTPase family. IAN subfamily.</text>
</comment>
<protein>
    <submittedName>
        <fullName evidence="12">Uncharacterized protein</fullName>
    </submittedName>
</protein>
<dbReference type="InterPro" id="IPR006703">
    <property type="entry name" value="G_AIG1"/>
</dbReference>
<accession>A0ABQ9FKN7</accession>
<feature type="domain" description="AIG1-type G" evidence="11">
    <location>
        <begin position="149"/>
        <end position="353"/>
    </location>
</feature>
<proteinExistence type="inferred from homology"/>
<evidence type="ECO:0000313" key="13">
    <source>
        <dbReference type="Proteomes" id="UP001217089"/>
    </source>
</evidence>
<evidence type="ECO:0000256" key="3">
    <source>
        <dbReference type="ARBA" id="ARBA00022741"/>
    </source>
</evidence>
<evidence type="ECO:0000256" key="1">
    <source>
        <dbReference type="ARBA" id="ARBA00008535"/>
    </source>
</evidence>
<name>A0ABQ9FKN7_TEGGR</name>
<reference evidence="12 13" key="1">
    <citation type="submission" date="2022-12" db="EMBL/GenBank/DDBJ databases">
        <title>Chromosome-level genome of Tegillarca granosa.</title>
        <authorList>
            <person name="Kim J."/>
        </authorList>
    </citation>
    <scope>NUCLEOTIDE SEQUENCE [LARGE SCALE GENOMIC DNA]</scope>
    <source>
        <strain evidence="12">Teg-2019</strain>
        <tissue evidence="12">Adductor muscle</tissue>
    </source>
</reference>
<sequence>MFNTVIFSVAFFGITRTCKMWTCDSCQKQNEEDSRFCKKCKSLRHKEEKDEFEDEAETGNVQKLLKKFDRNAESSIKQQISDLTVTSQEERHKDLFDFPSNQQKDQESSIKQQISDLTVTSQEERHKDLFDFPSNQQKDQDAGNYGIESNEIRMVAIGKTGTGKSATANTIVGINAFVSKAQGTGVTKKCQMEICNRFDKKFVYVDTPGIFDPHASNDKVKSEIVKCIGITSPGPHAFLYVVSISRFTKEDQDAVQYFVDHFGTGVYKYLIVVFTRIDDLENDGISIDEFVKDVPDKLKEILRLCGNRYIGFNNRLKGKESHLQVQLLLDKIESMVKSNGNQCYTNAIYKEAEETMRKRLDEMKKELEEKKKREEEELRKELSKQYEKEVSKSRENEERMKKEIKKLQLESQNISIRAEAVKIEISHLKRQLQSARERSDTQSENEIIERLQDMEMKLSELEKQIKTQLEEKEMKTKKEEEELNRITKQLEEETNDKTEKEMLEKKLKQLEAEKIENAQYLLLQDINPKF</sequence>
<feature type="domain" description="RanBP2-type" evidence="10">
    <location>
        <begin position="16"/>
        <end position="46"/>
    </location>
</feature>
<feature type="region of interest" description="Disordered" evidence="8">
    <location>
        <begin position="472"/>
        <end position="499"/>
    </location>
</feature>
<evidence type="ECO:0000256" key="7">
    <source>
        <dbReference type="PROSITE-ProRule" id="PRU00322"/>
    </source>
</evidence>
<keyword evidence="6" id="KW-0342">GTP-binding</keyword>
<evidence type="ECO:0000256" key="5">
    <source>
        <dbReference type="ARBA" id="ARBA00022833"/>
    </source>
</evidence>
<feature type="region of interest" description="Disordered" evidence="8">
    <location>
        <begin position="368"/>
        <end position="396"/>
    </location>
</feature>
<evidence type="ECO:0000256" key="4">
    <source>
        <dbReference type="ARBA" id="ARBA00022771"/>
    </source>
</evidence>
<comment type="caution">
    <text evidence="12">The sequence shown here is derived from an EMBL/GenBank/DDBJ whole genome shotgun (WGS) entry which is preliminary data.</text>
</comment>
<keyword evidence="4 7" id="KW-0863">Zinc-finger</keyword>
<dbReference type="SUPFAM" id="SSF52540">
    <property type="entry name" value="P-loop containing nucleoside triphosphate hydrolases"/>
    <property type="match status" value="1"/>
</dbReference>
<evidence type="ECO:0000259" key="11">
    <source>
        <dbReference type="PROSITE" id="PS51720"/>
    </source>
</evidence>
<dbReference type="CDD" id="cd01852">
    <property type="entry name" value="AIG1"/>
    <property type="match status" value="1"/>
</dbReference>
<keyword evidence="3" id="KW-0547">Nucleotide-binding</keyword>
<evidence type="ECO:0000256" key="6">
    <source>
        <dbReference type="ARBA" id="ARBA00023134"/>
    </source>
</evidence>
<keyword evidence="13" id="KW-1185">Reference proteome</keyword>
<dbReference type="PROSITE" id="PS51720">
    <property type="entry name" value="G_AIG1"/>
    <property type="match status" value="1"/>
</dbReference>
<dbReference type="InterPro" id="IPR001876">
    <property type="entry name" value="Znf_RanBP2"/>
</dbReference>
<keyword evidence="9" id="KW-0732">Signal</keyword>
<dbReference type="PROSITE" id="PS50199">
    <property type="entry name" value="ZF_RANBP2_2"/>
    <property type="match status" value="1"/>
</dbReference>
<evidence type="ECO:0000259" key="10">
    <source>
        <dbReference type="PROSITE" id="PS50199"/>
    </source>
</evidence>
<evidence type="ECO:0000256" key="9">
    <source>
        <dbReference type="SAM" id="SignalP"/>
    </source>
</evidence>
<dbReference type="PANTHER" id="PTHR10903">
    <property type="entry name" value="GTPASE, IMAP FAMILY MEMBER-RELATED"/>
    <property type="match status" value="1"/>
</dbReference>
<dbReference type="Proteomes" id="UP001217089">
    <property type="component" value="Unassembled WGS sequence"/>
</dbReference>
<organism evidence="12 13">
    <name type="scientific">Tegillarca granosa</name>
    <name type="common">Malaysian cockle</name>
    <name type="synonym">Anadara granosa</name>
    <dbReference type="NCBI Taxonomy" id="220873"/>
    <lineage>
        <taxon>Eukaryota</taxon>
        <taxon>Metazoa</taxon>
        <taxon>Spiralia</taxon>
        <taxon>Lophotrochozoa</taxon>
        <taxon>Mollusca</taxon>
        <taxon>Bivalvia</taxon>
        <taxon>Autobranchia</taxon>
        <taxon>Pteriomorphia</taxon>
        <taxon>Arcoida</taxon>
        <taxon>Arcoidea</taxon>
        <taxon>Arcidae</taxon>
        <taxon>Tegillarca</taxon>
    </lineage>
</organism>
<dbReference type="InterPro" id="IPR045058">
    <property type="entry name" value="GIMA/IAN/Toc"/>
</dbReference>
<feature type="chain" id="PRO_5046931051" evidence="9">
    <location>
        <begin position="18"/>
        <end position="530"/>
    </location>
</feature>
<evidence type="ECO:0000256" key="2">
    <source>
        <dbReference type="ARBA" id="ARBA00022723"/>
    </source>
</evidence>
<evidence type="ECO:0000313" key="12">
    <source>
        <dbReference type="EMBL" id="KAJ8316497.1"/>
    </source>
</evidence>
<gene>
    <name evidence="12" type="ORF">KUTeg_006511</name>
</gene>
<dbReference type="Gene3D" id="3.40.50.300">
    <property type="entry name" value="P-loop containing nucleotide triphosphate hydrolases"/>
    <property type="match status" value="1"/>
</dbReference>
<keyword evidence="5" id="KW-0862">Zinc</keyword>
<dbReference type="EMBL" id="JARBDR010000328">
    <property type="protein sequence ID" value="KAJ8316497.1"/>
    <property type="molecule type" value="Genomic_DNA"/>
</dbReference>